<accession>A0AAE0XLI4</accession>
<gene>
    <name evidence="2" type="ORF">B0T22DRAFT_113548</name>
</gene>
<evidence type="ECO:0000313" key="2">
    <source>
        <dbReference type="EMBL" id="KAK3695630.1"/>
    </source>
</evidence>
<comment type="caution">
    <text evidence="2">The sequence shown here is derived from an EMBL/GenBank/DDBJ whole genome shotgun (WGS) entry which is preliminary data.</text>
</comment>
<proteinExistence type="predicted"/>
<keyword evidence="3" id="KW-1185">Reference proteome</keyword>
<dbReference type="Proteomes" id="UP001270362">
    <property type="component" value="Unassembled WGS sequence"/>
</dbReference>
<feature type="compositionally biased region" description="Polar residues" evidence="1">
    <location>
        <begin position="82"/>
        <end position="95"/>
    </location>
</feature>
<dbReference type="EMBL" id="JAULSO010000001">
    <property type="protein sequence ID" value="KAK3695630.1"/>
    <property type="molecule type" value="Genomic_DNA"/>
</dbReference>
<feature type="region of interest" description="Disordered" evidence="1">
    <location>
        <begin position="15"/>
        <end position="34"/>
    </location>
</feature>
<sequence>MSGLGASWALRRVASGLSSRPVAPSSLPALSPHSVSVSVARFGRPFHAGQPRLRTPFEKRVRRPSPTVPKTFRPQPRPNEKQAVNESAGLTSASPKESGENQGPAALTPDSKKLEIDFSFVDRRSSAESEEPDSDESTAKESDWNASSSRSGGGGGGSTRSKSRSSYSSMFTNYIQQLDWFDSLALSLIAVWVLFDGIIIPVIGRSQELESILKAQPVLASQSRTIIERWIDAYAWYYRNSQARELAIIEHRAAFQEKIKGLSWYHKFLVASMDLWRDLSYLPFSSHSGSWKGLHL</sequence>
<dbReference type="AlphaFoldDB" id="A0AAE0XLI4"/>
<feature type="compositionally biased region" description="Low complexity" evidence="1">
    <location>
        <begin position="17"/>
        <end position="34"/>
    </location>
</feature>
<feature type="region of interest" description="Disordered" evidence="1">
    <location>
        <begin position="43"/>
        <end position="109"/>
    </location>
</feature>
<feature type="region of interest" description="Disordered" evidence="1">
    <location>
        <begin position="123"/>
        <end position="164"/>
    </location>
</feature>
<evidence type="ECO:0000256" key="1">
    <source>
        <dbReference type="SAM" id="MobiDB-lite"/>
    </source>
</evidence>
<reference evidence="2" key="1">
    <citation type="journal article" date="2023" name="Mol. Phylogenet. Evol.">
        <title>Genome-scale phylogeny and comparative genomics of the fungal order Sordariales.</title>
        <authorList>
            <person name="Hensen N."/>
            <person name="Bonometti L."/>
            <person name="Westerberg I."/>
            <person name="Brannstrom I.O."/>
            <person name="Guillou S."/>
            <person name="Cros-Aarteil S."/>
            <person name="Calhoun S."/>
            <person name="Haridas S."/>
            <person name="Kuo A."/>
            <person name="Mondo S."/>
            <person name="Pangilinan J."/>
            <person name="Riley R."/>
            <person name="LaButti K."/>
            <person name="Andreopoulos B."/>
            <person name="Lipzen A."/>
            <person name="Chen C."/>
            <person name="Yan M."/>
            <person name="Daum C."/>
            <person name="Ng V."/>
            <person name="Clum A."/>
            <person name="Steindorff A."/>
            <person name="Ohm R.A."/>
            <person name="Martin F."/>
            <person name="Silar P."/>
            <person name="Natvig D.O."/>
            <person name="Lalanne C."/>
            <person name="Gautier V."/>
            <person name="Ament-Velasquez S.L."/>
            <person name="Kruys A."/>
            <person name="Hutchinson M.I."/>
            <person name="Powell A.J."/>
            <person name="Barry K."/>
            <person name="Miller A.N."/>
            <person name="Grigoriev I.V."/>
            <person name="Debuchy R."/>
            <person name="Gladieux P."/>
            <person name="Hiltunen Thoren M."/>
            <person name="Johannesson H."/>
        </authorList>
    </citation>
    <scope>NUCLEOTIDE SEQUENCE</scope>
    <source>
        <strain evidence="2">CBS 314.62</strain>
    </source>
</reference>
<protein>
    <submittedName>
        <fullName evidence="2">Uncharacterized protein</fullName>
    </submittedName>
</protein>
<name>A0AAE0XLI4_9PEZI</name>
<evidence type="ECO:0000313" key="3">
    <source>
        <dbReference type="Proteomes" id="UP001270362"/>
    </source>
</evidence>
<organism evidence="2 3">
    <name type="scientific">Podospora appendiculata</name>
    <dbReference type="NCBI Taxonomy" id="314037"/>
    <lineage>
        <taxon>Eukaryota</taxon>
        <taxon>Fungi</taxon>
        <taxon>Dikarya</taxon>
        <taxon>Ascomycota</taxon>
        <taxon>Pezizomycotina</taxon>
        <taxon>Sordariomycetes</taxon>
        <taxon>Sordariomycetidae</taxon>
        <taxon>Sordariales</taxon>
        <taxon>Podosporaceae</taxon>
        <taxon>Podospora</taxon>
    </lineage>
</organism>
<reference evidence="2" key="2">
    <citation type="submission" date="2023-06" db="EMBL/GenBank/DDBJ databases">
        <authorList>
            <consortium name="Lawrence Berkeley National Laboratory"/>
            <person name="Haridas S."/>
            <person name="Hensen N."/>
            <person name="Bonometti L."/>
            <person name="Westerberg I."/>
            <person name="Brannstrom I.O."/>
            <person name="Guillou S."/>
            <person name="Cros-Aarteil S."/>
            <person name="Calhoun S."/>
            <person name="Kuo A."/>
            <person name="Mondo S."/>
            <person name="Pangilinan J."/>
            <person name="Riley R."/>
            <person name="Labutti K."/>
            <person name="Andreopoulos B."/>
            <person name="Lipzen A."/>
            <person name="Chen C."/>
            <person name="Yanf M."/>
            <person name="Daum C."/>
            <person name="Ng V."/>
            <person name="Clum A."/>
            <person name="Steindorff A."/>
            <person name="Ohm R."/>
            <person name="Martin F."/>
            <person name="Silar P."/>
            <person name="Natvig D."/>
            <person name="Lalanne C."/>
            <person name="Gautier V."/>
            <person name="Ament-Velasquez S.L."/>
            <person name="Kruys A."/>
            <person name="Hutchinson M.I."/>
            <person name="Powell A.J."/>
            <person name="Barry K."/>
            <person name="Miller A.N."/>
            <person name="Grigoriev I.V."/>
            <person name="Debuchy R."/>
            <person name="Gladieux P."/>
            <person name="Thoren M.H."/>
            <person name="Johannesson H."/>
        </authorList>
    </citation>
    <scope>NUCLEOTIDE SEQUENCE</scope>
    <source>
        <strain evidence="2">CBS 314.62</strain>
    </source>
</reference>